<dbReference type="InterPro" id="IPR053926">
    <property type="entry name" value="RecX_HTH_1st"/>
</dbReference>
<dbReference type="Pfam" id="PF02631">
    <property type="entry name" value="RecX_HTH2"/>
    <property type="match status" value="1"/>
</dbReference>
<dbReference type="Pfam" id="PF21981">
    <property type="entry name" value="RecX_HTH3"/>
    <property type="match status" value="2"/>
</dbReference>
<dbReference type="NCBIfam" id="NF010733">
    <property type="entry name" value="PRK14135.1"/>
    <property type="match status" value="1"/>
</dbReference>
<name>A0ABW0YP87_9BACI</name>
<reference evidence="10" key="1">
    <citation type="journal article" date="2019" name="Int. J. Syst. Evol. Microbiol.">
        <title>The Global Catalogue of Microorganisms (GCM) 10K type strain sequencing project: providing services to taxonomists for standard genome sequencing and annotation.</title>
        <authorList>
            <consortium name="The Broad Institute Genomics Platform"/>
            <consortium name="The Broad Institute Genome Sequencing Center for Infectious Disease"/>
            <person name="Wu L."/>
            <person name="Ma J."/>
        </authorList>
    </citation>
    <scope>NUCLEOTIDE SEQUENCE [LARGE SCALE GENOMIC DNA]</scope>
    <source>
        <strain evidence="10">CECT 7184</strain>
    </source>
</reference>
<evidence type="ECO:0000259" key="8">
    <source>
        <dbReference type="Pfam" id="PF21982"/>
    </source>
</evidence>
<evidence type="ECO:0000313" key="9">
    <source>
        <dbReference type="EMBL" id="MFC5713261.1"/>
    </source>
</evidence>
<dbReference type="InterPro" id="IPR036388">
    <property type="entry name" value="WH-like_DNA-bd_sf"/>
</dbReference>
<feature type="domain" description="RecX first three-helical" evidence="8">
    <location>
        <begin position="65"/>
        <end position="103"/>
    </location>
</feature>
<dbReference type="RefSeq" id="WP_385940877.1">
    <property type="nucleotide sequence ID" value="NZ_JBHSOZ010000004.1"/>
</dbReference>
<dbReference type="InterPro" id="IPR003783">
    <property type="entry name" value="Regulatory_RecX"/>
</dbReference>
<dbReference type="PANTHER" id="PTHR33602">
    <property type="entry name" value="REGULATORY PROTEIN RECX FAMILY PROTEIN"/>
    <property type="match status" value="1"/>
</dbReference>
<dbReference type="Pfam" id="PF21982">
    <property type="entry name" value="RecX_HTH1"/>
    <property type="match status" value="1"/>
</dbReference>
<gene>
    <name evidence="5 9" type="primary">recX</name>
    <name evidence="9" type="ORF">ACFPU1_10725</name>
</gene>
<evidence type="ECO:0000313" key="10">
    <source>
        <dbReference type="Proteomes" id="UP001596142"/>
    </source>
</evidence>
<evidence type="ECO:0000256" key="4">
    <source>
        <dbReference type="ARBA" id="ARBA00022490"/>
    </source>
</evidence>
<evidence type="ECO:0000256" key="3">
    <source>
        <dbReference type="ARBA" id="ARBA00018111"/>
    </source>
</evidence>
<comment type="caution">
    <text evidence="9">The sequence shown here is derived from an EMBL/GenBank/DDBJ whole genome shotgun (WGS) entry which is preliminary data.</text>
</comment>
<feature type="domain" description="RecX third three-helical" evidence="7">
    <location>
        <begin position="159"/>
        <end position="205"/>
    </location>
</feature>
<dbReference type="InterPro" id="IPR053925">
    <property type="entry name" value="RecX_HTH_3rd"/>
</dbReference>
<feature type="domain" description="RecX third three-helical" evidence="7">
    <location>
        <begin position="215"/>
        <end position="263"/>
    </location>
</feature>
<dbReference type="Gene3D" id="1.10.10.10">
    <property type="entry name" value="Winged helix-like DNA-binding domain superfamily/Winged helix DNA-binding domain"/>
    <property type="match status" value="4"/>
</dbReference>
<evidence type="ECO:0000256" key="1">
    <source>
        <dbReference type="ARBA" id="ARBA00004496"/>
    </source>
</evidence>
<evidence type="ECO:0000259" key="7">
    <source>
        <dbReference type="Pfam" id="PF21981"/>
    </source>
</evidence>
<evidence type="ECO:0000256" key="2">
    <source>
        <dbReference type="ARBA" id="ARBA00009695"/>
    </source>
</evidence>
<dbReference type="EMBL" id="JBHSOZ010000004">
    <property type="protein sequence ID" value="MFC5713261.1"/>
    <property type="molecule type" value="Genomic_DNA"/>
</dbReference>
<evidence type="ECO:0000259" key="6">
    <source>
        <dbReference type="Pfam" id="PF02631"/>
    </source>
</evidence>
<dbReference type="HAMAP" id="MF_01114">
    <property type="entry name" value="RecX"/>
    <property type="match status" value="1"/>
</dbReference>
<dbReference type="Proteomes" id="UP001596142">
    <property type="component" value="Unassembled WGS sequence"/>
</dbReference>
<keyword evidence="10" id="KW-1185">Reference proteome</keyword>
<feature type="domain" description="RecX second three-helical" evidence="6">
    <location>
        <begin position="111"/>
        <end position="152"/>
    </location>
</feature>
<comment type="function">
    <text evidence="5">Modulates RecA activity.</text>
</comment>
<protein>
    <recommendedName>
        <fullName evidence="3 5">Regulatory protein RecX</fullName>
    </recommendedName>
</protein>
<comment type="subcellular location">
    <subcellularLocation>
        <location evidence="1 5">Cytoplasm</location>
    </subcellularLocation>
</comment>
<accession>A0ABW0YP87</accession>
<dbReference type="PANTHER" id="PTHR33602:SF1">
    <property type="entry name" value="REGULATORY PROTEIN RECX FAMILY PROTEIN"/>
    <property type="match status" value="1"/>
</dbReference>
<comment type="similarity">
    <text evidence="2 5">Belongs to the RecX family.</text>
</comment>
<sequence>MKITKITVQKKRKDRYNIFLDRGNGEEYAFSVDEGVLIEWQLKKGMFLTQEQEEEIKASDFKKDALNKGLQYLAHGMKTEYQIKDYLFQKDFPEDAIHDAVEKIRSFGYINDKEFADAFVRTKMNTSDKGPAVIKEELKNKGVHLSIADLALQQYSEDKQLAQAIRIIEKKGKRKKNESASLVKKRLTEGLLRKGYSLSIIDTALKEADLSHNEEDEWLALCSQGEKARRKLNKKYEGSTFRMKLKENLYRKGFSLSLIEQYIKNTEEEK</sequence>
<organism evidence="9 10">
    <name type="scientific">Thalassorhabdus alkalitolerans</name>
    <dbReference type="NCBI Taxonomy" id="2282697"/>
    <lineage>
        <taxon>Bacteria</taxon>
        <taxon>Bacillati</taxon>
        <taxon>Bacillota</taxon>
        <taxon>Bacilli</taxon>
        <taxon>Bacillales</taxon>
        <taxon>Bacillaceae</taxon>
        <taxon>Thalassorhabdus</taxon>
    </lineage>
</organism>
<evidence type="ECO:0000256" key="5">
    <source>
        <dbReference type="HAMAP-Rule" id="MF_01114"/>
    </source>
</evidence>
<keyword evidence="4 5" id="KW-0963">Cytoplasm</keyword>
<dbReference type="InterPro" id="IPR053924">
    <property type="entry name" value="RecX_HTH_2nd"/>
</dbReference>
<proteinExistence type="inferred from homology"/>